<dbReference type="Proteomes" id="UP001623348">
    <property type="component" value="Unassembled WGS sequence"/>
</dbReference>
<dbReference type="PANTHER" id="PTHR28541:SF1">
    <property type="entry name" value="DDB1- AND CUL4-ASSOCIATED FACTOR 15"/>
    <property type="match status" value="1"/>
</dbReference>
<comment type="caution">
    <text evidence="3">The sequence shown here is derived from an EMBL/GenBank/DDBJ whole genome shotgun (WGS) entry which is preliminary data.</text>
</comment>
<dbReference type="InterPro" id="IPR047319">
    <property type="entry name" value="DCAF15_C"/>
</dbReference>
<feature type="domain" description="DDB1- and CUL4-associated factor 15 WD40 repeat-containing" evidence="2">
    <location>
        <begin position="51"/>
        <end position="261"/>
    </location>
</feature>
<reference evidence="3 4" key="1">
    <citation type="submission" date="2024-06" db="EMBL/GenBank/DDBJ databases">
        <title>The draft genome of Grus japonensis, version 3.</title>
        <authorList>
            <person name="Nabeshima K."/>
            <person name="Suzuki S."/>
            <person name="Onuma M."/>
        </authorList>
    </citation>
    <scope>NUCLEOTIDE SEQUENCE [LARGE SCALE GENOMIC DNA]</scope>
    <source>
        <strain evidence="3 4">451A</strain>
    </source>
</reference>
<feature type="compositionally biased region" description="Gly residues" evidence="1">
    <location>
        <begin position="10"/>
        <end position="31"/>
    </location>
</feature>
<gene>
    <name evidence="3" type="ORF">GRJ2_002649000</name>
</gene>
<name>A0ABC9XWZ5_GRUJA</name>
<feature type="compositionally biased region" description="Acidic residues" evidence="1">
    <location>
        <begin position="358"/>
        <end position="369"/>
    </location>
</feature>
<keyword evidence="4" id="KW-1185">Reference proteome</keyword>
<feature type="compositionally biased region" description="Pro residues" evidence="1">
    <location>
        <begin position="376"/>
        <end position="386"/>
    </location>
</feature>
<accession>A0ABC9XWZ5</accession>
<sequence length="639" mass="69795">MAPSSKSERGGPGGKRGPAGAAGGSSAGSGPRGRREHVVRQLDRVKISGQLSPRLFRKLPPRVCVSLKSIVDEDFLCAGHIFLGFSKCGRYVLSYTSNGGDDDFSFYIYHLYWWEFNVHSKLKLVRQVRLFQDEEIYSDLYLTVCEWPSDSSKVIVFGFNTRSANGLLVNMMMMSDENHRDIYISAVAMPPPRHCPGCRDMALAHPGDRQAHCLRHGFMLHTKYQVVYPFPTFQPAFQLKKDQVVLLNTSYSLVACAVAVHAAGDGSSCQILYERRSPPAPCRRTGCASPSSPPRSEEPAEREGAAAQPLAGRVSPGAGQGRAGVGLSPAVAKAKEFVADIFRRAKEATGPAPAGGGGEEEDEDEEDDGAAAFECRPPPAASPPCPAGSGRCRLHPASPRRDGSPPSDPPAAPGPPCAAPAPPPEPGYVNYTKLRYVLEPGEPQEEYEDDKISLPFVVTDLRGRSLKPLKERATAQGQCLTVEQLTLDFEYVINEVIRNDAAWSRQFCSFSDYDIVILEVCPETNQVIINIGLLLLAFPSPDEEGQLRPKTYHTSLKVAWDLNTGTFVTVSVGDLTEVKGQTSGSVWSSYRKGCVDTVMKWLVPESSGRYVNRMTNEALHKGCSLKVLADNERYTWIVL</sequence>
<evidence type="ECO:0000313" key="3">
    <source>
        <dbReference type="EMBL" id="GAB0201834.1"/>
    </source>
</evidence>
<feature type="region of interest" description="Disordered" evidence="1">
    <location>
        <begin position="348"/>
        <end position="425"/>
    </location>
</feature>
<dbReference type="PANTHER" id="PTHR28541">
    <property type="entry name" value="DDB1- AND CUL4-ASSOCIATED FACTOR 15"/>
    <property type="match status" value="1"/>
</dbReference>
<evidence type="ECO:0000259" key="2">
    <source>
        <dbReference type="Pfam" id="PF14939"/>
    </source>
</evidence>
<feature type="compositionally biased region" description="Pro residues" evidence="1">
    <location>
        <begin position="406"/>
        <end position="425"/>
    </location>
</feature>
<evidence type="ECO:0000256" key="1">
    <source>
        <dbReference type="SAM" id="MobiDB-lite"/>
    </source>
</evidence>
<proteinExistence type="predicted"/>
<dbReference type="AlphaFoldDB" id="A0ABC9XWZ5"/>
<dbReference type="EMBL" id="BAAFJT010000033">
    <property type="protein sequence ID" value="GAB0201834.1"/>
    <property type="molecule type" value="Genomic_DNA"/>
</dbReference>
<protein>
    <submittedName>
        <fullName evidence="3">DDB1- and CUL4-associated factor 15</fullName>
    </submittedName>
</protein>
<dbReference type="InterPro" id="IPR038914">
    <property type="entry name" value="DCAF15"/>
</dbReference>
<feature type="region of interest" description="Disordered" evidence="1">
    <location>
        <begin position="277"/>
        <end position="324"/>
    </location>
</feature>
<dbReference type="InterPro" id="IPR032734">
    <property type="entry name" value="DCAF15_WD40"/>
</dbReference>
<dbReference type="Pfam" id="PF14939">
    <property type="entry name" value="DCAF15_WD40"/>
    <property type="match status" value="1"/>
</dbReference>
<dbReference type="CDD" id="cd20917">
    <property type="entry name" value="DCAF15-NTD"/>
    <property type="match status" value="1"/>
</dbReference>
<feature type="compositionally biased region" description="Basic and acidic residues" evidence="1">
    <location>
        <begin position="295"/>
        <end position="304"/>
    </location>
</feature>
<feature type="region of interest" description="Disordered" evidence="1">
    <location>
        <begin position="1"/>
        <end position="35"/>
    </location>
</feature>
<dbReference type="CDD" id="cd20913">
    <property type="entry name" value="DCAF15-CTD"/>
    <property type="match status" value="1"/>
</dbReference>
<evidence type="ECO:0000313" key="4">
    <source>
        <dbReference type="Proteomes" id="UP001623348"/>
    </source>
</evidence>
<organism evidence="3 4">
    <name type="scientific">Grus japonensis</name>
    <name type="common">Japanese crane</name>
    <name type="synonym">Red-crowned crane</name>
    <dbReference type="NCBI Taxonomy" id="30415"/>
    <lineage>
        <taxon>Eukaryota</taxon>
        <taxon>Metazoa</taxon>
        <taxon>Chordata</taxon>
        <taxon>Craniata</taxon>
        <taxon>Vertebrata</taxon>
        <taxon>Euteleostomi</taxon>
        <taxon>Archelosauria</taxon>
        <taxon>Archosauria</taxon>
        <taxon>Dinosauria</taxon>
        <taxon>Saurischia</taxon>
        <taxon>Theropoda</taxon>
        <taxon>Coelurosauria</taxon>
        <taxon>Aves</taxon>
        <taxon>Neognathae</taxon>
        <taxon>Neoaves</taxon>
        <taxon>Gruiformes</taxon>
        <taxon>Gruidae</taxon>
        <taxon>Grus</taxon>
    </lineage>
</organism>